<dbReference type="PANTHER" id="PTHR38340">
    <property type="entry name" value="S-LAYER PROTEIN"/>
    <property type="match status" value="1"/>
</dbReference>
<evidence type="ECO:0000256" key="8">
    <source>
        <dbReference type="SAM" id="MobiDB-lite"/>
    </source>
</evidence>
<dbReference type="Pfam" id="PF00353">
    <property type="entry name" value="HemolysinCabind"/>
    <property type="match status" value="7"/>
</dbReference>
<dbReference type="Proteomes" id="UP000647836">
    <property type="component" value="Unassembled WGS sequence"/>
</dbReference>
<keyword evidence="7" id="KW-0472">Membrane</keyword>
<evidence type="ECO:0000313" key="9">
    <source>
        <dbReference type="EMBL" id="MBE9107004.1"/>
    </source>
</evidence>
<dbReference type="InterPro" id="IPR050557">
    <property type="entry name" value="RTX_toxin/Mannuronan_C5-epim"/>
</dbReference>
<keyword evidence="4" id="KW-0800">Toxin</keyword>
<dbReference type="Gene3D" id="2.150.10.10">
    <property type="entry name" value="Serralysin-like metalloprotease, C-terminal"/>
    <property type="match status" value="6"/>
</dbReference>
<proteinExistence type="predicted"/>
<sequence>MPLKSAMEQFNYYPRANIQLKPFIQGNEQIQGNTDESVNHSPLMHNTDVQKLILKTLNVNLDEDSISTGLATNISFDLVEAIGKILFDPVEGFLVDGQGRRLGYTQATGPVTEIPNSFWLGDTEGIGWIAGQVEGPVTLQLTGTGEEYLVSVAVETSTGPAAIEVQGFLAQGEQQTFNIPVNNFPILDLNTSTEGIDSSTSLTIPQQNVAITNSFLEIADSESANLQGATVTIKNPQNGISEFLGATATGNITVAYALATSTLTLSGADTIANYQQVLRTVTYSNTAANPNLTPREIEFVVNDGASFNNLSPVATTILTLLTFDSNLNLTGTSGNDTLVGGSGNDTLSGLGGNDYLDGKAGNDYLDGGTGNDYLDGGTGNDTYIVGSSADVVSETSTTVTEIDTVSASVSYTLGVNVENLSLTGTSAINGTGNSLNNSVTGNSGSNVLDGGAGNDNLNAGAGNDSLNGGAGNDSLSGGTGNDTYIVDSLGDSIIENANEGTDAVQSSVDWTLGDNLEYLTLTGTDAINGTGNALNNRISGNTVNNTLIGGDGNDSLNGQAGNDNLDAGAGNDSLNGGAGNDSLSGGAGNDYFEPGTGIDNVVGGLGNDDLSLNLSSATGNIVVNYTNSNAGTVSNGTTFSEIESINLTTGSGNDIINLGAAVDSNVRSGSGQDTITTGAGNDYLYGEAGNDTLNGGAGNDYLYGGINDDYLDGNAGNDNLYGEAGNDTLNGGDGNDILNSGTGDDVLNGGLNNDTYFVDSASDSIFEDTNAGIDSVNTSITWTLGNNLENLTLTGTTAIDGTGNILNNTIAGNSGANNLFGNEGNDSLSGNSGNDLLDGGTGDDTMLGGSGNDVLIGNFGNDVLTLSTGADIFVLNSPNQGVDRITDFLTVDDTLHVSAAGFGGGLTAGASIVADQILIGSGTVAATSASQRFIYNTSTGALFFDADGNQTGSSAVQIATLSNKPLMEVIFSSSNLKALGRKSFTLIKCHGQAVIFL</sequence>
<evidence type="ECO:0000256" key="3">
    <source>
        <dbReference type="ARBA" id="ARBA00022525"/>
    </source>
</evidence>
<dbReference type="InterPro" id="IPR018511">
    <property type="entry name" value="Hemolysin-typ_Ca-bd_CS"/>
</dbReference>
<evidence type="ECO:0000313" key="10">
    <source>
        <dbReference type="Proteomes" id="UP000647836"/>
    </source>
</evidence>
<protein>
    <submittedName>
        <fullName evidence="9">Uncharacterized protein</fullName>
    </submittedName>
</protein>
<evidence type="ECO:0000256" key="1">
    <source>
        <dbReference type="ARBA" id="ARBA00004370"/>
    </source>
</evidence>
<keyword evidence="3" id="KW-0964">Secreted</keyword>
<comment type="subcellular location">
    <subcellularLocation>
        <location evidence="1">Membrane</location>
    </subcellularLocation>
    <subcellularLocation>
        <location evidence="2">Secreted</location>
    </subcellularLocation>
</comment>
<dbReference type="EMBL" id="JADEXF010000708">
    <property type="protein sequence ID" value="MBE9107004.1"/>
    <property type="molecule type" value="Genomic_DNA"/>
</dbReference>
<dbReference type="SUPFAM" id="SSF51120">
    <property type="entry name" value="beta-Roll"/>
    <property type="match status" value="5"/>
</dbReference>
<evidence type="ECO:0000256" key="4">
    <source>
        <dbReference type="ARBA" id="ARBA00022656"/>
    </source>
</evidence>
<reference evidence="9 10" key="1">
    <citation type="submission" date="2020-10" db="EMBL/GenBank/DDBJ databases">
        <authorList>
            <person name="Castelo-Branco R."/>
            <person name="Eusebio N."/>
            <person name="Adriana R."/>
            <person name="Vieira A."/>
            <person name="Brugerolle De Fraissinette N."/>
            <person name="Rezende De Castro R."/>
            <person name="Schneider M.P."/>
            <person name="Vasconcelos V."/>
            <person name="Leao P.N."/>
        </authorList>
    </citation>
    <scope>NUCLEOTIDE SEQUENCE [LARGE SCALE GENOMIC DNA]</scope>
    <source>
        <strain evidence="9 10">LEGE 07299</strain>
    </source>
</reference>
<dbReference type="PRINTS" id="PR01488">
    <property type="entry name" value="RTXTOXINA"/>
</dbReference>
<dbReference type="InterPro" id="IPR001343">
    <property type="entry name" value="Hemolysn_Ca-bd"/>
</dbReference>
<evidence type="ECO:0000256" key="7">
    <source>
        <dbReference type="ARBA" id="ARBA00023136"/>
    </source>
</evidence>
<accession>A0ABR9U2X9</accession>
<dbReference type="InterPro" id="IPR003995">
    <property type="entry name" value="RTX_toxin_determinant-A"/>
</dbReference>
<comment type="caution">
    <text evidence="9">The sequence shown here is derived from an EMBL/GenBank/DDBJ whole genome shotgun (WGS) entry which is preliminary data.</text>
</comment>
<evidence type="ECO:0000256" key="2">
    <source>
        <dbReference type="ARBA" id="ARBA00004613"/>
    </source>
</evidence>
<feature type="region of interest" description="Disordered" evidence="8">
    <location>
        <begin position="554"/>
        <end position="588"/>
    </location>
</feature>
<keyword evidence="10" id="KW-1185">Reference proteome</keyword>
<keyword evidence="5" id="KW-0677">Repeat</keyword>
<dbReference type="PRINTS" id="PR00313">
    <property type="entry name" value="CABNDNGRPT"/>
</dbReference>
<organism evidence="9 10">
    <name type="scientific">Nostoc cf. edaphicum LEGE 07299</name>
    <dbReference type="NCBI Taxonomy" id="2777974"/>
    <lineage>
        <taxon>Bacteria</taxon>
        <taxon>Bacillati</taxon>
        <taxon>Cyanobacteriota</taxon>
        <taxon>Cyanophyceae</taxon>
        <taxon>Nostocales</taxon>
        <taxon>Nostocaceae</taxon>
        <taxon>Nostoc</taxon>
    </lineage>
</organism>
<name>A0ABR9U2X9_9NOSO</name>
<keyword evidence="6" id="KW-0843">Virulence</keyword>
<dbReference type="PANTHER" id="PTHR38340:SF1">
    <property type="entry name" value="S-LAYER PROTEIN"/>
    <property type="match status" value="1"/>
</dbReference>
<gene>
    <name evidence="9" type="ORF">IQ229_19345</name>
</gene>
<evidence type="ECO:0000256" key="5">
    <source>
        <dbReference type="ARBA" id="ARBA00022737"/>
    </source>
</evidence>
<evidence type="ECO:0000256" key="6">
    <source>
        <dbReference type="ARBA" id="ARBA00023026"/>
    </source>
</evidence>
<dbReference type="InterPro" id="IPR011049">
    <property type="entry name" value="Serralysin-like_metalloprot_C"/>
</dbReference>
<dbReference type="PROSITE" id="PS00330">
    <property type="entry name" value="HEMOLYSIN_CALCIUM"/>
    <property type="match status" value="8"/>
</dbReference>